<keyword evidence="1" id="KW-0812">Transmembrane</keyword>
<sequence length="147" mass="16082">MGPRAHTVLTAVNGTTGLGLLIALAGGARIRRGRDGVLVAEGYRRRLPPATCFTVGSVVMCRRSAEWLLAEERSALFAHESHHRGQYAVLGPLFWPAYWAACGWSWAATGSWGARNFFEKRAGLHAGGYPTDLPIRPLLKKPFKKNP</sequence>
<protein>
    <submittedName>
        <fullName evidence="2">Uncharacterized protein</fullName>
    </submittedName>
</protein>
<dbReference type="Proteomes" id="UP000637628">
    <property type="component" value="Unassembled WGS sequence"/>
</dbReference>
<evidence type="ECO:0000256" key="1">
    <source>
        <dbReference type="SAM" id="Phobius"/>
    </source>
</evidence>
<keyword evidence="1" id="KW-1133">Transmembrane helix</keyword>
<name>A0ABQ3YQV9_9ACTN</name>
<comment type="caution">
    <text evidence="2">The sequence shown here is derived from an EMBL/GenBank/DDBJ whole genome shotgun (WGS) entry which is preliminary data.</text>
</comment>
<organism evidence="2 3">
    <name type="scientific">Paractinoplanes durhamensis</name>
    <dbReference type="NCBI Taxonomy" id="113563"/>
    <lineage>
        <taxon>Bacteria</taxon>
        <taxon>Bacillati</taxon>
        <taxon>Actinomycetota</taxon>
        <taxon>Actinomycetes</taxon>
        <taxon>Micromonosporales</taxon>
        <taxon>Micromonosporaceae</taxon>
        <taxon>Paractinoplanes</taxon>
    </lineage>
</organism>
<gene>
    <name evidence="2" type="ORF">Adu01nite_11090</name>
</gene>
<proteinExistence type="predicted"/>
<keyword evidence="1" id="KW-0472">Membrane</keyword>
<evidence type="ECO:0000313" key="2">
    <source>
        <dbReference type="EMBL" id="GID99758.1"/>
    </source>
</evidence>
<dbReference type="RefSeq" id="WP_203725416.1">
    <property type="nucleotide sequence ID" value="NZ_BAAATX010000032.1"/>
</dbReference>
<evidence type="ECO:0000313" key="3">
    <source>
        <dbReference type="Proteomes" id="UP000637628"/>
    </source>
</evidence>
<reference evidence="2 3" key="1">
    <citation type="submission" date="2021-01" db="EMBL/GenBank/DDBJ databases">
        <title>Whole genome shotgun sequence of Actinoplanes durhamensis NBRC 14914.</title>
        <authorList>
            <person name="Komaki H."/>
            <person name="Tamura T."/>
        </authorList>
    </citation>
    <scope>NUCLEOTIDE SEQUENCE [LARGE SCALE GENOMIC DNA]</scope>
    <source>
        <strain evidence="2 3">NBRC 14914</strain>
    </source>
</reference>
<feature type="transmembrane region" description="Helical" evidence="1">
    <location>
        <begin position="6"/>
        <end position="25"/>
    </location>
</feature>
<keyword evidence="3" id="KW-1185">Reference proteome</keyword>
<accession>A0ABQ3YQV9</accession>
<dbReference type="EMBL" id="BOML01000010">
    <property type="protein sequence ID" value="GID99758.1"/>
    <property type="molecule type" value="Genomic_DNA"/>
</dbReference>